<feature type="non-terminal residue" evidence="1">
    <location>
        <position position="1"/>
    </location>
</feature>
<proteinExistence type="predicted"/>
<comment type="caution">
    <text evidence="1">The sequence shown here is derived from an EMBL/GenBank/DDBJ whole genome shotgun (WGS) entry which is preliminary data.</text>
</comment>
<dbReference type="EMBL" id="CAJVQC010021335">
    <property type="protein sequence ID" value="CAG8712936.1"/>
    <property type="molecule type" value="Genomic_DNA"/>
</dbReference>
<protein>
    <submittedName>
        <fullName evidence="1">34227_t:CDS:1</fullName>
    </submittedName>
</protein>
<keyword evidence="2" id="KW-1185">Reference proteome</keyword>
<dbReference type="Proteomes" id="UP000789920">
    <property type="component" value="Unassembled WGS sequence"/>
</dbReference>
<evidence type="ECO:0000313" key="2">
    <source>
        <dbReference type="Proteomes" id="UP000789920"/>
    </source>
</evidence>
<reference evidence="1" key="1">
    <citation type="submission" date="2021-06" db="EMBL/GenBank/DDBJ databases">
        <authorList>
            <person name="Kallberg Y."/>
            <person name="Tangrot J."/>
            <person name="Rosling A."/>
        </authorList>
    </citation>
    <scope>NUCLEOTIDE SEQUENCE</scope>
    <source>
        <strain evidence="1">MA461A</strain>
    </source>
</reference>
<accession>A0ACA9PKS0</accession>
<organism evidence="1 2">
    <name type="scientific">Racocetra persica</name>
    <dbReference type="NCBI Taxonomy" id="160502"/>
    <lineage>
        <taxon>Eukaryota</taxon>
        <taxon>Fungi</taxon>
        <taxon>Fungi incertae sedis</taxon>
        <taxon>Mucoromycota</taxon>
        <taxon>Glomeromycotina</taxon>
        <taxon>Glomeromycetes</taxon>
        <taxon>Diversisporales</taxon>
        <taxon>Gigasporaceae</taxon>
        <taxon>Racocetra</taxon>
    </lineage>
</organism>
<gene>
    <name evidence="1" type="ORF">RPERSI_LOCUS10676</name>
</gene>
<evidence type="ECO:0000313" key="1">
    <source>
        <dbReference type="EMBL" id="CAG8712936.1"/>
    </source>
</evidence>
<sequence length="708" mass="82143">AEEQNKNAHHDVIRSYYNFGEELEKRLAQYREANEEHEALKKLYDEVRDQLPKEVTKNALRKKADRARKIYDLFFRITDDKIQRVVFIQRIKTFSATSISNLSSDNIKYVASHVRKNTQESFLLKKYLESHQEKIPRAKQLAEAFKDVLRAVPLIFYVNVVDVLRAVPLIFYVNVVNHRQHNEEVNIFWNEIEHTCLEQEGTLRTLRCHVNIRSKTQDMMENMAEETVEEAELKNASKRLHSEFSRCEQNEEGFSTSPNEIRTSNRMSPNESRSTIRDSKIMLEAFDENVASDLKEKAQRSTTPFLPKKRARNTQKEAEKDVTDEDLANSVIDASNTFGKVEFPSYYSKLKSIWNNQDATNYHVIDLGDKDTLYQVHDLLDEDELKALFKRLMLDDEDMHINEKARKYIELFDQIMEEENLEDICDDEVVDEVAGSDLVDENNEETKNMEGDNEKFNKSIAKMKEIVHQLDGLPEKYHYLSNTFPMSAQYYDQSKMSDMFIVKSVSSHLDTIIKMNGAMKNTPERTWTAHRSISTKIDVQENGFKADGVLEFFERPMQIPLFLLEVSEGPNNPDPDKINEDRQKLMNEGVFAINKFMTRTGLPTWEVCSTLKVFLAQGFGDNIEIGQMIFIGPGLYLFSPFTIPALVISTSTGNLEHVPRLIRTLLCLRYNVLKEVRMFKKFAKEGQQRIAKPKTKYPTGVTPERPKA</sequence>
<name>A0ACA9PKS0_9GLOM</name>
<feature type="non-terminal residue" evidence="1">
    <location>
        <position position="708"/>
    </location>
</feature>